<dbReference type="InterPro" id="IPR000719">
    <property type="entry name" value="Prot_kinase_dom"/>
</dbReference>
<evidence type="ECO:0000313" key="4">
    <source>
        <dbReference type="RefSeq" id="XP_029638037.1"/>
    </source>
</evidence>
<name>A0A6P7SHZ8_9MOLL</name>
<comment type="similarity">
    <text evidence="1">Belongs to the protein kinase superfamily.</text>
</comment>
<dbReference type="Gene3D" id="1.25.10.10">
    <property type="entry name" value="Leucine-rich Repeat Variant"/>
    <property type="match status" value="1"/>
</dbReference>
<dbReference type="KEGG" id="osn:115213240"/>
<reference evidence="4" key="1">
    <citation type="submission" date="2025-08" db="UniProtKB">
        <authorList>
            <consortium name="RefSeq"/>
        </authorList>
    </citation>
    <scope>IDENTIFICATION</scope>
</reference>
<dbReference type="GO" id="GO:0004672">
    <property type="term" value="F:protein kinase activity"/>
    <property type="evidence" value="ECO:0007669"/>
    <property type="project" value="InterPro"/>
</dbReference>
<dbReference type="Proteomes" id="UP000515154">
    <property type="component" value="Linkage group LG1"/>
</dbReference>
<protein>
    <submittedName>
        <fullName evidence="4">Protein-associating with the carboxyl-terminal domain of ezrin</fullName>
    </submittedName>
</protein>
<proteinExistence type="inferred from homology"/>
<evidence type="ECO:0000313" key="3">
    <source>
        <dbReference type="Proteomes" id="UP000515154"/>
    </source>
</evidence>
<dbReference type="GO" id="GO:0005524">
    <property type="term" value="F:ATP binding"/>
    <property type="evidence" value="ECO:0007669"/>
    <property type="project" value="InterPro"/>
</dbReference>
<evidence type="ECO:0000259" key="2">
    <source>
        <dbReference type="PROSITE" id="PS50011"/>
    </source>
</evidence>
<evidence type="ECO:0000256" key="1">
    <source>
        <dbReference type="ARBA" id="ARBA00038349"/>
    </source>
</evidence>
<dbReference type="InterPro" id="IPR016024">
    <property type="entry name" value="ARM-type_fold"/>
</dbReference>
<dbReference type="PROSITE" id="PS50011">
    <property type="entry name" value="PROTEIN_KINASE_DOM"/>
    <property type="match status" value="1"/>
</dbReference>
<dbReference type="PANTHER" id="PTHR12984:SF15">
    <property type="entry name" value="PROTEIN-ASSOCIATING WITH THE CARBOXYL-TERMINAL DOMAIN OF EZRIN"/>
    <property type="match status" value="1"/>
</dbReference>
<dbReference type="RefSeq" id="XP_029638037.1">
    <property type="nucleotide sequence ID" value="XM_029782177.2"/>
</dbReference>
<dbReference type="AlphaFoldDB" id="A0A6P7SHZ8"/>
<organism evidence="3 4">
    <name type="scientific">Octopus sinensis</name>
    <name type="common">East Asian common octopus</name>
    <dbReference type="NCBI Taxonomy" id="2607531"/>
    <lineage>
        <taxon>Eukaryota</taxon>
        <taxon>Metazoa</taxon>
        <taxon>Spiralia</taxon>
        <taxon>Lophotrochozoa</taxon>
        <taxon>Mollusca</taxon>
        <taxon>Cephalopoda</taxon>
        <taxon>Coleoidea</taxon>
        <taxon>Octopodiformes</taxon>
        <taxon>Octopoda</taxon>
        <taxon>Incirrata</taxon>
        <taxon>Octopodidae</taxon>
        <taxon>Octopus</taxon>
    </lineage>
</organism>
<dbReference type="SUPFAM" id="SSF56112">
    <property type="entry name" value="Protein kinase-like (PK-like)"/>
    <property type="match status" value="1"/>
</dbReference>
<dbReference type="PANTHER" id="PTHR12984">
    <property type="entry name" value="SCY1-RELATED S/T PROTEIN KINASE-LIKE"/>
    <property type="match status" value="1"/>
</dbReference>
<accession>A0A6P7SHZ8</accession>
<keyword evidence="3" id="KW-1185">Reference proteome</keyword>
<dbReference type="SUPFAM" id="SSF48371">
    <property type="entry name" value="ARM repeat"/>
    <property type="match status" value="1"/>
</dbReference>
<dbReference type="Gene3D" id="1.10.510.10">
    <property type="entry name" value="Transferase(Phosphotransferase) domain 1"/>
    <property type="match status" value="1"/>
</dbReference>
<dbReference type="InterPro" id="IPR011009">
    <property type="entry name" value="Kinase-like_dom_sf"/>
</dbReference>
<dbReference type="Gene3D" id="3.30.200.20">
    <property type="entry name" value="Phosphorylase Kinase, domain 1"/>
    <property type="match status" value="1"/>
</dbReference>
<dbReference type="InterPro" id="IPR051177">
    <property type="entry name" value="CIK-Related_Protein"/>
</dbReference>
<sequence>MGAETSILENCEIGAKLPLKADVDWVVQEAVQKNPNLPRLAIFTKKKKDCKREVDIIALNAKQLKVLRHPAIVRYILSGHSADGSYLVTEFVKPLETVTKDLSPVEICSGFYNIIDALVFLHETVEISHNNICQSSIFVTKDGTWKLGGFEHACHFEQLTPKFLENCRALRSQSAISPEEKADNLCISSKAMHVLDAYSFGKLAEEFFDQLKELGDLFKTFELRIQDEYLSRDPKQRPPLKCLLTDRLFKYENHFLEVKLFLKNITLKSSEEKTDFFSQVVSMLQEYSEELVGSQLIHLLLSRFVVLNKDAEEFLLPSLLIPQQAQNNDSSEKSSSTPCSLSIFSKPVFKKYVIPELVNIFKVREVHIRLLLLKYFRYYVELFEKEEIEEVIFPQLLLGLRDVNDKLVSASLHAVADLVPILGGDTVIGGPQKQYFKEGKPKNVQSVIKEEKLTSVKQALKKPLLKDLAASIRSPLRKSNKHTDEETDKKHCKVILENNDKAAKVIDSVPKKDFIIEDNSVEVKITDPSAEVIYEKYKPDDPDNWVDWDNPEEWDDDEKNQYFEREIEAELAQMSSVGDSVRNKKQLDNEILRNAVNDIHLNSADVTSVNNTNSKLDETWSSTADFNSSWAGDQPSIDSNLHALTVIKTHSRQEISPNSLHYSANVSKNISAKQLGEEFDIMNIKVPKKSQEIDYFADMQPVISSSSKAELSEIALSTSHSDDSNFKEEQILKSSLSFAISEDAAEVNIDGWGDDLNWEEINSKIN</sequence>
<dbReference type="Pfam" id="PF00069">
    <property type="entry name" value="Pkinase"/>
    <property type="match status" value="1"/>
</dbReference>
<dbReference type="InterPro" id="IPR011989">
    <property type="entry name" value="ARM-like"/>
</dbReference>
<feature type="domain" description="Protein kinase" evidence="2">
    <location>
        <begin position="1"/>
        <end position="301"/>
    </location>
</feature>
<gene>
    <name evidence="4" type="primary">LOC115213240</name>
</gene>